<proteinExistence type="predicted"/>
<dbReference type="Proteomes" id="UP000587477">
    <property type="component" value="Chromosome"/>
</dbReference>
<protein>
    <submittedName>
        <fullName evidence="1">Uncharacterized protein</fullName>
    </submittedName>
</protein>
<name>A0A7S7KSH9_BACVE</name>
<organism evidence="1 2">
    <name type="scientific">Bacillus velezensis</name>
    <dbReference type="NCBI Taxonomy" id="492670"/>
    <lineage>
        <taxon>Bacteria</taxon>
        <taxon>Bacillati</taxon>
        <taxon>Bacillota</taxon>
        <taxon>Bacilli</taxon>
        <taxon>Bacillales</taxon>
        <taxon>Bacillaceae</taxon>
        <taxon>Bacillus</taxon>
        <taxon>Bacillus amyloliquefaciens group</taxon>
    </lineage>
</organism>
<dbReference type="AlphaFoldDB" id="A0A7S7KSH9"/>
<gene>
    <name evidence="1" type="ORF">BACVE_003040</name>
</gene>
<evidence type="ECO:0000313" key="2">
    <source>
        <dbReference type="Proteomes" id="UP000587477"/>
    </source>
</evidence>
<dbReference type="EMBL" id="CP063687">
    <property type="protein sequence ID" value="QOY28000.1"/>
    <property type="molecule type" value="Genomic_DNA"/>
</dbReference>
<dbReference type="RefSeq" id="WP_242490554.1">
    <property type="nucleotide sequence ID" value="NZ_CP063687.1"/>
</dbReference>
<accession>A0A7S7KSH9</accession>
<sequence length="58" mass="6679">MAFVGFEESKGVRQLAESIIDEHHPHLKDAKQQIGFYLREVTASGQERRRNAQRSNVI</sequence>
<reference evidence="2" key="1">
    <citation type="submission" date="2020-10" db="EMBL/GenBank/DDBJ databases">
        <title>Complete genome sequence of Bacillus velezensis NST6.</title>
        <authorList>
            <person name="Choi J."/>
        </authorList>
    </citation>
    <scope>NUCLEOTIDE SEQUENCE [LARGE SCALE GENOMIC DNA]</scope>
    <source>
        <strain evidence="2">NST6</strain>
    </source>
</reference>
<evidence type="ECO:0000313" key="1">
    <source>
        <dbReference type="EMBL" id="QOY28000.1"/>
    </source>
</evidence>